<comment type="caution">
    <text evidence="3">The sequence shown here is derived from an EMBL/GenBank/DDBJ whole genome shotgun (WGS) entry which is preliminary data.</text>
</comment>
<evidence type="ECO:0000313" key="4">
    <source>
        <dbReference type="Proteomes" id="UP001165122"/>
    </source>
</evidence>
<sequence length="91" mass="10325">MFEKQSSLLGSFMNSKKDDGKKKKGTSAADNRRLQYQKSSSVMSSFSGNKDVWIEHMCEDGEHEGETYFHQPSTGKTVWERPGEGEEIQFA</sequence>
<dbReference type="Gene3D" id="2.20.70.10">
    <property type="match status" value="1"/>
</dbReference>
<gene>
    <name evidence="3" type="ORF">TrLO_g1461</name>
</gene>
<protein>
    <recommendedName>
        <fullName evidence="2">WW domain-containing protein</fullName>
    </recommendedName>
</protein>
<dbReference type="SUPFAM" id="SSF51045">
    <property type="entry name" value="WW domain"/>
    <property type="match status" value="1"/>
</dbReference>
<reference evidence="4" key="1">
    <citation type="journal article" date="2023" name="Commun. Biol.">
        <title>Genome analysis of Parmales, the sister group of diatoms, reveals the evolutionary specialization of diatoms from phago-mixotrophs to photoautotrophs.</title>
        <authorList>
            <person name="Ban H."/>
            <person name="Sato S."/>
            <person name="Yoshikawa S."/>
            <person name="Yamada K."/>
            <person name="Nakamura Y."/>
            <person name="Ichinomiya M."/>
            <person name="Sato N."/>
            <person name="Blanc-Mathieu R."/>
            <person name="Endo H."/>
            <person name="Kuwata A."/>
            <person name="Ogata H."/>
        </authorList>
    </citation>
    <scope>NUCLEOTIDE SEQUENCE [LARGE SCALE GENOMIC DNA]</scope>
    <source>
        <strain evidence="4">NIES 3700</strain>
    </source>
</reference>
<evidence type="ECO:0000259" key="2">
    <source>
        <dbReference type="PROSITE" id="PS50020"/>
    </source>
</evidence>
<keyword evidence="4" id="KW-1185">Reference proteome</keyword>
<name>A0A9W7B2G8_9STRA</name>
<feature type="region of interest" description="Disordered" evidence="1">
    <location>
        <begin position="1"/>
        <end position="42"/>
    </location>
</feature>
<dbReference type="InterPro" id="IPR036020">
    <property type="entry name" value="WW_dom_sf"/>
</dbReference>
<dbReference type="AlphaFoldDB" id="A0A9W7B2G8"/>
<accession>A0A9W7B2G8</accession>
<dbReference type="InterPro" id="IPR001202">
    <property type="entry name" value="WW_dom"/>
</dbReference>
<feature type="region of interest" description="Disordered" evidence="1">
    <location>
        <begin position="65"/>
        <end position="91"/>
    </location>
</feature>
<dbReference type="OrthoDB" id="10473357at2759"/>
<organism evidence="3 4">
    <name type="scientific">Triparma laevis f. longispina</name>
    <dbReference type="NCBI Taxonomy" id="1714387"/>
    <lineage>
        <taxon>Eukaryota</taxon>
        <taxon>Sar</taxon>
        <taxon>Stramenopiles</taxon>
        <taxon>Ochrophyta</taxon>
        <taxon>Bolidophyceae</taxon>
        <taxon>Parmales</taxon>
        <taxon>Triparmaceae</taxon>
        <taxon>Triparma</taxon>
    </lineage>
</organism>
<feature type="compositionally biased region" description="Polar residues" evidence="1">
    <location>
        <begin position="1"/>
        <end position="14"/>
    </location>
</feature>
<dbReference type="Proteomes" id="UP001165122">
    <property type="component" value="Unassembled WGS sequence"/>
</dbReference>
<proteinExistence type="predicted"/>
<dbReference type="EMBL" id="BRXW01000909">
    <property type="protein sequence ID" value="GMH78729.1"/>
    <property type="molecule type" value="Genomic_DNA"/>
</dbReference>
<feature type="domain" description="WW" evidence="2">
    <location>
        <begin position="53"/>
        <end position="84"/>
    </location>
</feature>
<evidence type="ECO:0000256" key="1">
    <source>
        <dbReference type="SAM" id="MobiDB-lite"/>
    </source>
</evidence>
<evidence type="ECO:0000313" key="3">
    <source>
        <dbReference type="EMBL" id="GMH78729.1"/>
    </source>
</evidence>
<dbReference type="PROSITE" id="PS50020">
    <property type="entry name" value="WW_DOMAIN_2"/>
    <property type="match status" value="1"/>
</dbReference>